<proteinExistence type="predicted"/>
<comment type="caution">
    <text evidence="3">The sequence shown here is derived from an EMBL/GenBank/DDBJ whole genome shotgun (WGS) entry which is preliminary data.</text>
</comment>
<dbReference type="Proteomes" id="UP001390339">
    <property type="component" value="Unassembled WGS sequence"/>
</dbReference>
<protein>
    <submittedName>
        <fullName evidence="3">Uncharacterized protein</fullName>
    </submittedName>
</protein>
<evidence type="ECO:0000256" key="2">
    <source>
        <dbReference type="SAM" id="SignalP"/>
    </source>
</evidence>
<evidence type="ECO:0000313" key="4">
    <source>
        <dbReference type="Proteomes" id="UP001390339"/>
    </source>
</evidence>
<dbReference type="EMBL" id="JAPCWZ010000005">
    <property type="protein sequence ID" value="KAK8862159.1"/>
    <property type="molecule type" value="Genomic_DNA"/>
</dbReference>
<keyword evidence="4" id="KW-1185">Reference proteome</keyword>
<keyword evidence="2" id="KW-0732">Signal</keyword>
<evidence type="ECO:0000313" key="3">
    <source>
        <dbReference type="EMBL" id="KAK8862159.1"/>
    </source>
</evidence>
<gene>
    <name evidence="3" type="ORF">PGQ11_008394</name>
</gene>
<feature type="compositionally biased region" description="Pro residues" evidence="1">
    <location>
        <begin position="77"/>
        <end position="98"/>
    </location>
</feature>
<feature type="region of interest" description="Disordered" evidence="1">
    <location>
        <begin position="39"/>
        <end position="98"/>
    </location>
</feature>
<sequence>MRLASAGLLTLGLLSGQSLAGLYFSIPLGGFKVKPIPLNLGGGGGGGGGGGSGSGSGSGGGGGSGGGSGAPQCPAALAPPPCPAAQAPPPCPAAQAPPPCPTPICPKNPIYSQIENDVANCAQSGERPLYDADGVFDRCD</sequence>
<reference evidence="3 4" key="1">
    <citation type="journal article" date="2024" name="IMA Fungus">
        <title>Apiospora arundinis, a panoply of carbohydrate-active enzymes and secondary metabolites.</title>
        <authorList>
            <person name="Sorensen T."/>
            <person name="Petersen C."/>
            <person name="Muurmann A.T."/>
            <person name="Christiansen J.V."/>
            <person name="Brundto M.L."/>
            <person name="Overgaard C.K."/>
            <person name="Boysen A.T."/>
            <person name="Wollenberg R.D."/>
            <person name="Larsen T.O."/>
            <person name="Sorensen J.L."/>
            <person name="Nielsen K.L."/>
            <person name="Sondergaard T.E."/>
        </authorList>
    </citation>
    <scope>NUCLEOTIDE SEQUENCE [LARGE SCALE GENOMIC DNA]</scope>
    <source>
        <strain evidence="3 4">AAU 773</strain>
    </source>
</reference>
<feature type="signal peptide" evidence="2">
    <location>
        <begin position="1"/>
        <end position="20"/>
    </location>
</feature>
<accession>A0ABR2IFD0</accession>
<feature type="compositionally biased region" description="Gly residues" evidence="1">
    <location>
        <begin position="40"/>
        <end position="69"/>
    </location>
</feature>
<organism evidence="3 4">
    <name type="scientific">Apiospora arundinis</name>
    <dbReference type="NCBI Taxonomy" id="335852"/>
    <lineage>
        <taxon>Eukaryota</taxon>
        <taxon>Fungi</taxon>
        <taxon>Dikarya</taxon>
        <taxon>Ascomycota</taxon>
        <taxon>Pezizomycotina</taxon>
        <taxon>Sordariomycetes</taxon>
        <taxon>Xylariomycetidae</taxon>
        <taxon>Amphisphaeriales</taxon>
        <taxon>Apiosporaceae</taxon>
        <taxon>Apiospora</taxon>
    </lineage>
</organism>
<name>A0ABR2IFD0_9PEZI</name>
<feature type="chain" id="PRO_5045319219" evidence="2">
    <location>
        <begin position="21"/>
        <end position="140"/>
    </location>
</feature>
<evidence type="ECO:0000256" key="1">
    <source>
        <dbReference type="SAM" id="MobiDB-lite"/>
    </source>
</evidence>